<evidence type="ECO:0000256" key="2">
    <source>
        <dbReference type="ARBA" id="ARBA00022475"/>
    </source>
</evidence>
<dbReference type="RefSeq" id="WP_175372129.1">
    <property type="nucleotide sequence ID" value="NZ_JABWCS010000210.1"/>
</dbReference>
<keyword evidence="5 8" id="KW-0812">Transmembrane</keyword>
<feature type="transmembrane region" description="Helical" evidence="8">
    <location>
        <begin position="337"/>
        <end position="356"/>
    </location>
</feature>
<evidence type="ECO:0000313" key="10">
    <source>
        <dbReference type="EMBL" id="NUU61610.1"/>
    </source>
</evidence>
<feature type="transmembrane region" description="Helical" evidence="8">
    <location>
        <begin position="123"/>
        <end position="141"/>
    </location>
</feature>
<dbReference type="AlphaFoldDB" id="A0A850EPC0"/>
<dbReference type="Proteomes" id="UP000564806">
    <property type="component" value="Unassembled WGS sequence"/>
</dbReference>
<feature type="transmembrane region" description="Helical" evidence="8">
    <location>
        <begin position="148"/>
        <end position="167"/>
    </location>
</feature>
<evidence type="ECO:0000256" key="4">
    <source>
        <dbReference type="ARBA" id="ARBA00022679"/>
    </source>
</evidence>
<protein>
    <submittedName>
        <fullName evidence="10">Glycosyltransferase family 39 protein</fullName>
    </submittedName>
</protein>
<feature type="transmembrane region" description="Helical" evidence="8">
    <location>
        <begin position="362"/>
        <end position="378"/>
    </location>
</feature>
<dbReference type="PANTHER" id="PTHR33908:SF3">
    <property type="entry name" value="UNDECAPRENYL PHOSPHATE-ALPHA-4-AMINO-4-DEOXY-L-ARABINOSE ARABINOSYL TRANSFERASE"/>
    <property type="match status" value="1"/>
</dbReference>
<feature type="transmembrane region" description="Helical" evidence="8">
    <location>
        <begin position="219"/>
        <end position="239"/>
    </location>
</feature>
<evidence type="ECO:0000256" key="1">
    <source>
        <dbReference type="ARBA" id="ARBA00004651"/>
    </source>
</evidence>
<sequence length="669" mass="74336">MLSSSLNRVFIYCKNNPWLVLMFLLGAMIRIVYIGSIPPGLNQDEASIGYDAYAILHYGIDRNGIHLPIHLIAWGSGQNALYAYLSMPFIWLFGLSPVTVRMASLLMGLVGMVVFYLLSKRLFSSQVAGLAAMFFIAINPWHIMMSRWALESNLFPTLILIAVYCLLRSFEAPKWSYAFTVVLSLSLYAYGTAYFFVPIFALGTVILLLYRKVLKLRTILWNGVLFILLALPILSFIMINRYQLQGFSTPFFSIPRLTTPRVEQVSSVFGGQMLDTAWSNLREFFKIMLSGSDGLPWNSISPYGYAYSLGLPFVLVGLIVIIKSLRNRDCYGTGQSVILLWFVTAILMAAITSVNINRINVIFYPVILLIVAGFLWLGRKIKGAGLVAAGGFALFFVLFGMAYFRDFPEKIGPNFYESIGEAIQYASEETEGNIYVTDKVNMPYIYVLFYETINPHDFLETVSYANPGAPFQLVSSFGRYRFGGPTIIPGERAAYIFWNGDPLPAGNEGYEIKRFKNYTVVVDREGISPVNPQDTEGEDSRHELMNGGFEEGALHWTFTAGTGIGTNNPYQGSSLAYLDPGTEKTVAQLISPQNSGEYKISAMISAGGGGGKFGVRVNGAILTETELTEGASYHQIELPAVSLQKGEQAEIYFTGGNGWINIDEVRMEQ</sequence>
<dbReference type="Gene3D" id="2.60.120.260">
    <property type="entry name" value="Galactose-binding domain-like"/>
    <property type="match status" value="1"/>
</dbReference>
<keyword evidence="6 8" id="KW-1133">Transmembrane helix</keyword>
<evidence type="ECO:0000256" key="8">
    <source>
        <dbReference type="SAM" id="Phobius"/>
    </source>
</evidence>
<keyword evidence="3" id="KW-0328">Glycosyltransferase</keyword>
<dbReference type="GO" id="GO:0010041">
    <property type="term" value="P:response to iron(III) ion"/>
    <property type="evidence" value="ECO:0007669"/>
    <property type="project" value="TreeGrafter"/>
</dbReference>
<dbReference type="GO" id="GO:0016763">
    <property type="term" value="F:pentosyltransferase activity"/>
    <property type="evidence" value="ECO:0007669"/>
    <property type="project" value="TreeGrafter"/>
</dbReference>
<accession>A0A850EPC0</accession>
<evidence type="ECO:0000256" key="3">
    <source>
        <dbReference type="ARBA" id="ARBA00022676"/>
    </source>
</evidence>
<dbReference type="InterPro" id="IPR050297">
    <property type="entry name" value="LipidA_mod_glycosyltrf_83"/>
</dbReference>
<feature type="transmembrane region" description="Helical" evidence="8">
    <location>
        <begin position="385"/>
        <end position="404"/>
    </location>
</feature>
<reference evidence="10" key="1">
    <citation type="submission" date="2020-06" db="EMBL/GenBank/DDBJ databases">
        <title>Paenibacillus sp. nov., isolated from soil.</title>
        <authorList>
            <person name="Seo Y.L."/>
        </authorList>
    </citation>
    <scope>NUCLEOTIDE SEQUENCE [LARGE SCALE GENOMIC DNA]</scope>
    <source>
        <strain evidence="10">JW14</strain>
    </source>
</reference>
<dbReference type="PANTHER" id="PTHR33908">
    <property type="entry name" value="MANNOSYLTRANSFERASE YKCB-RELATED"/>
    <property type="match status" value="1"/>
</dbReference>
<keyword evidence="7 8" id="KW-0472">Membrane</keyword>
<evidence type="ECO:0000256" key="7">
    <source>
        <dbReference type="ARBA" id="ARBA00023136"/>
    </source>
</evidence>
<keyword evidence="2" id="KW-1003">Cell membrane</keyword>
<feature type="domain" description="Glycosyltransferase RgtA/B/C/D-like" evidence="9">
    <location>
        <begin position="82"/>
        <end position="235"/>
    </location>
</feature>
<dbReference type="InterPro" id="IPR038731">
    <property type="entry name" value="RgtA/B/C-like"/>
</dbReference>
<evidence type="ECO:0000313" key="11">
    <source>
        <dbReference type="Proteomes" id="UP000564806"/>
    </source>
</evidence>
<name>A0A850EPC0_9BACL</name>
<evidence type="ECO:0000256" key="6">
    <source>
        <dbReference type="ARBA" id="ARBA00022989"/>
    </source>
</evidence>
<feature type="transmembrane region" description="Helical" evidence="8">
    <location>
        <begin position="305"/>
        <end position="325"/>
    </location>
</feature>
<keyword evidence="4 10" id="KW-0808">Transferase</keyword>
<comment type="caution">
    <text evidence="10">The sequence shown here is derived from an EMBL/GenBank/DDBJ whole genome shotgun (WGS) entry which is preliminary data.</text>
</comment>
<keyword evidence="11" id="KW-1185">Reference proteome</keyword>
<comment type="subcellular location">
    <subcellularLocation>
        <location evidence="1">Cell membrane</location>
        <topology evidence="1">Multi-pass membrane protein</topology>
    </subcellularLocation>
</comment>
<dbReference type="Pfam" id="PF13231">
    <property type="entry name" value="PMT_2"/>
    <property type="match status" value="1"/>
</dbReference>
<dbReference type="GO" id="GO:0009103">
    <property type="term" value="P:lipopolysaccharide biosynthetic process"/>
    <property type="evidence" value="ECO:0007669"/>
    <property type="project" value="UniProtKB-ARBA"/>
</dbReference>
<dbReference type="EMBL" id="JABWCS010000210">
    <property type="protein sequence ID" value="NUU61610.1"/>
    <property type="molecule type" value="Genomic_DNA"/>
</dbReference>
<proteinExistence type="predicted"/>
<feature type="transmembrane region" description="Helical" evidence="8">
    <location>
        <begin position="16"/>
        <end position="33"/>
    </location>
</feature>
<dbReference type="GO" id="GO:0005886">
    <property type="term" value="C:plasma membrane"/>
    <property type="evidence" value="ECO:0007669"/>
    <property type="project" value="UniProtKB-SubCell"/>
</dbReference>
<feature type="transmembrane region" description="Helical" evidence="8">
    <location>
        <begin position="187"/>
        <end position="210"/>
    </location>
</feature>
<organism evidence="10 11">
    <name type="scientific">Paenibacillus agri</name>
    <dbReference type="NCBI Taxonomy" id="2744309"/>
    <lineage>
        <taxon>Bacteria</taxon>
        <taxon>Bacillati</taxon>
        <taxon>Bacillota</taxon>
        <taxon>Bacilli</taxon>
        <taxon>Bacillales</taxon>
        <taxon>Paenibacillaceae</taxon>
        <taxon>Paenibacillus</taxon>
    </lineage>
</organism>
<evidence type="ECO:0000259" key="9">
    <source>
        <dbReference type="Pfam" id="PF13231"/>
    </source>
</evidence>
<feature type="transmembrane region" description="Helical" evidence="8">
    <location>
        <begin position="89"/>
        <end position="117"/>
    </location>
</feature>
<gene>
    <name evidence="10" type="ORF">HPT30_14805</name>
</gene>
<evidence type="ECO:0000256" key="5">
    <source>
        <dbReference type="ARBA" id="ARBA00022692"/>
    </source>
</evidence>